<dbReference type="RefSeq" id="WP_256030701.1">
    <property type="nucleotide sequence ID" value="NZ_JAHLKM010000030.1"/>
</dbReference>
<accession>A0A9R1CV33</accession>
<dbReference type="EMBL" id="JAHLKM010000030">
    <property type="protein sequence ID" value="MCQ4334635.1"/>
    <property type="molecule type" value="Genomic_DNA"/>
</dbReference>
<evidence type="ECO:0000313" key="1">
    <source>
        <dbReference type="EMBL" id="MCQ4334635.1"/>
    </source>
</evidence>
<reference evidence="1" key="1">
    <citation type="journal article" date="2023" name="Front. Microbiol.">
        <title>Genomic-based phylogenetic and metabolic analyses of the genus Natronomonas, and description of Natronomonas aquatica sp. nov.</title>
        <authorList>
            <person name="Garcia-Roldan A."/>
            <person name="Duran-Viseras A."/>
            <person name="de la Haba R.R."/>
            <person name="Corral P."/>
            <person name="Sanchez-Porro C."/>
            <person name="Ventosa A."/>
        </authorList>
    </citation>
    <scope>NUCLEOTIDE SEQUENCE</scope>
    <source>
        <strain evidence="1">F2-12</strain>
    </source>
</reference>
<sequence>MPKTDRERVVLSLLAEVGEPLPPVLIYRILRVRGATFGRRSVMRYCSELGERGELQKIDPEAMEDGELRRIDTSEKGYWMITDAGRERLSE</sequence>
<proteinExistence type="predicted"/>
<evidence type="ECO:0000313" key="2">
    <source>
        <dbReference type="Proteomes" id="UP001139494"/>
    </source>
</evidence>
<gene>
    <name evidence="1" type="ORF">KM295_14340</name>
</gene>
<protein>
    <submittedName>
        <fullName evidence="1">Uncharacterized protein</fullName>
    </submittedName>
</protein>
<dbReference type="AlphaFoldDB" id="A0A9R1CV33"/>
<dbReference type="Proteomes" id="UP001139494">
    <property type="component" value="Unassembled WGS sequence"/>
</dbReference>
<name>A0A9R1CV33_9EURY</name>
<comment type="caution">
    <text evidence="1">The sequence shown here is derived from an EMBL/GenBank/DDBJ whole genome shotgun (WGS) entry which is preliminary data.</text>
</comment>
<organism evidence="1 2">
    <name type="scientific">Natronomonas aquatica</name>
    <dbReference type="NCBI Taxonomy" id="2841590"/>
    <lineage>
        <taxon>Archaea</taxon>
        <taxon>Methanobacteriati</taxon>
        <taxon>Methanobacteriota</taxon>
        <taxon>Stenosarchaea group</taxon>
        <taxon>Halobacteria</taxon>
        <taxon>Halobacteriales</taxon>
        <taxon>Natronomonadaceae</taxon>
        <taxon>Natronomonas</taxon>
    </lineage>
</organism>
<keyword evidence="2" id="KW-1185">Reference proteome</keyword>